<gene>
    <name evidence="1" type="ORF">B0A48_12536</name>
</gene>
<dbReference type="EMBL" id="NAJO01000029">
    <property type="protein sequence ID" value="OQO02062.1"/>
    <property type="molecule type" value="Genomic_DNA"/>
</dbReference>
<proteinExistence type="predicted"/>
<dbReference type="InParanoid" id="A0A1V8ST32"/>
<keyword evidence="2" id="KW-1185">Reference proteome</keyword>
<name>A0A1V8ST32_9PEZI</name>
<accession>A0A1V8ST32</accession>
<sequence>MDTTLVAQFDLLANSGTGDNDACKCTATMHGVDFHWRNLGAWLKATWGASDEYEYLDGLIYTYGTVTPNLEFAGRAQEIAKTLRGVPWEQVEKVLHSLRNSFMRSDLQWGRDLN</sequence>
<protein>
    <submittedName>
        <fullName evidence="1">Uncharacterized protein</fullName>
    </submittedName>
</protein>
<dbReference type="AlphaFoldDB" id="A0A1V8ST32"/>
<dbReference type="Proteomes" id="UP000192596">
    <property type="component" value="Unassembled WGS sequence"/>
</dbReference>
<evidence type="ECO:0000313" key="2">
    <source>
        <dbReference type="Proteomes" id="UP000192596"/>
    </source>
</evidence>
<organism evidence="1 2">
    <name type="scientific">Cryoendolithus antarcticus</name>
    <dbReference type="NCBI Taxonomy" id="1507870"/>
    <lineage>
        <taxon>Eukaryota</taxon>
        <taxon>Fungi</taxon>
        <taxon>Dikarya</taxon>
        <taxon>Ascomycota</taxon>
        <taxon>Pezizomycotina</taxon>
        <taxon>Dothideomycetes</taxon>
        <taxon>Dothideomycetidae</taxon>
        <taxon>Cladosporiales</taxon>
        <taxon>Cladosporiaceae</taxon>
        <taxon>Cryoendolithus</taxon>
    </lineage>
</organism>
<evidence type="ECO:0000313" key="1">
    <source>
        <dbReference type="EMBL" id="OQO02062.1"/>
    </source>
</evidence>
<comment type="caution">
    <text evidence="1">The sequence shown here is derived from an EMBL/GenBank/DDBJ whole genome shotgun (WGS) entry which is preliminary data.</text>
</comment>
<reference evidence="2" key="1">
    <citation type="submission" date="2017-03" db="EMBL/GenBank/DDBJ databases">
        <title>Genomes of endolithic fungi from Antarctica.</title>
        <authorList>
            <person name="Coleine C."/>
            <person name="Masonjones S."/>
            <person name="Stajich J.E."/>
        </authorList>
    </citation>
    <scope>NUCLEOTIDE SEQUENCE [LARGE SCALE GENOMIC DNA]</scope>
    <source>
        <strain evidence="2">CCFEE 5527</strain>
    </source>
</reference>